<feature type="region of interest" description="Disordered" evidence="5">
    <location>
        <begin position="1"/>
        <end position="37"/>
    </location>
</feature>
<comment type="subcellular location">
    <subcellularLocation>
        <location evidence="1">Membrane</location>
        <topology evidence="1">Multi-pass membrane protein</topology>
    </subcellularLocation>
</comment>
<feature type="compositionally biased region" description="Polar residues" evidence="5">
    <location>
        <begin position="25"/>
        <end position="34"/>
    </location>
</feature>
<feature type="transmembrane region" description="Helical" evidence="6">
    <location>
        <begin position="524"/>
        <end position="543"/>
    </location>
</feature>
<gene>
    <name evidence="8" type="ORF">B0T22DRAFT_540156</name>
</gene>
<reference evidence="8" key="1">
    <citation type="journal article" date="2023" name="Mol. Phylogenet. Evol.">
        <title>Genome-scale phylogeny and comparative genomics of the fungal order Sordariales.</title>
        <authorList>
            <person name="Hensen N."/>
            <person name="Bonometti L."/>
            <person name="Westerberg I."/>
            <person name="Brannstrom I.O."/>
            <person name="Guillou S."/>
            <person name="Cros-Aarteil S."/>
            <person name="Calhoun S."/>
            <person name="Haridas S."/>
            <person name="Kuo A."/>
            <person name="Mondo S."/>
            <person name="Pangilinan J."/>
            <person name="Riley R."/>
            <person name="LaButti K."/>
            <person name="Andreopoulos B."/>
            <person name="Lipzen A."/>
            <person name="Chen C."/>
            <person name="Yan M."/>
            <person name="Daum C."/>
            <person name="Ng V."/>
            <person name="Clum A."/>
            <person name="Steindorff A."/>
            <person name="Ohm R.A."/>
            <person name="Martin F."/>
            <person name="Silar P."/>
            <person name="Natvig D.O."/>
            <person name="Lalanne C."/>
            <person name="Gautier V."/>
            <person name="Ament-Velasquez S.L."/>
            <person name="Kruys A."/>
            <person name="Hutchinson M.I."/>
            <person name="Powell A.J."/>
            <person name="Barry K."/>
            <person name="Miller A.N."/>
            <person name="Grigoriev I.V."/>
            <person name="Debuchy R."/>
            <person name="Gladieux P."/>
            <person name="Hiltunen Thoren M."/>
            <person name="Johannesson H."/>
        </authorList>
    </citation>
    <scope>NUCLEOTIDE SEQUENCE</scope>
    <source>
        <strain evidence="8">CBS 314.62</strain>
    </source>
</reference>
<keyword evidence="3 6" id="KW-1133">Transmembrane helix</keyword>
<dbReference type="EMBL" id="JAULSO010000007">
    <property type="protein sequence ID" value="KAK3681226.1"/>
    <property type="molecule type" value="Genomic_DNA"/>
</dbReference>
<dbReference type="Gene3D" id="1.20.1250.20">
    <property type="entry name" value="MFS general substrate transporter like domains"/>
    <property type="match status" value="1"/>
</dbReference>
<dbReference type="SUPFAM" id="SSF103473">
    <property type="entry name" value="MFS general substrate transporter"/>
    <property type="match status" value="1"/>
</dbReference>
<reference evidence="8" key="2">
    <citation type="submission" date="2023-06" db="EMBL/GenBank/DDBJ databases">
        <authorList>
            <consortium name="Lawrence Berkeley National Laboratory"/>
            <person name="Haridas S."/>
            <person name="Hensen N."/>
            <person name="Bonometti L."/>
            <person name="Westerberg I."/>
            <person name="Brannstrom I.O."/>
            <person name="Guillou S."/>
            <person name="Cros-Aarteil S."/>
            <person name="Calhoun S."/>
            <person name="Kuo A."/>
            <person name="Mondo S."/>
            <person name="Pangilinan J."/>
            <person name="Riley R."/>
            <person name="Labutti K."/>
            <person name="Andreopoulos B."/>
            <person name="Lipzen A."/>
            <person name="Chen C."/>
            <person name="Yanf M."/>
            <person name="Daum C."/>
            <person name="Ng V."/>
            <person name="Clum A."/>
            <person name="Steindorff A."/>
            <person name="Ohm R."/>
            <person name="Martin F."/>
            <person name="Silar P."/>
            <person name="Natvig D."/>
            <person name="Lalanne C."/>
            <person name="Gautier V."/>
            <person name="Ament-Velasquez S.L."/>
            <person name="Kruys A."/>
            <person name="Hutchinson M.I."/>
            <person name="Powell A.J."/>
            <person name="Barry K."/>
            <person name="Miller A.N."/>
            <person name="Grigoriev I.V."/>
            <person name="Debuchy R."/>
            <person name="Gladieux P."/>
            <person name="Thoren M.H."/>
            <person name="Johannesson H."/>
        </authorList>
    </citation>
    <scope>NUCLEOTIDE SEQUENCE</scope>
    <source>
        <strain evidence="8">CBS 314.62</strain>
    </source>
</reference>
<feature type="transmembrane region" description="Helical" evidence="6">
    <location>
        <begin position="284"/>
        <end position="303"/>
    </location>
</feature>
<dbReference type="PRINTS" id="PR01036">
    <property type="entry name" value="TCRTETB"/>
</dbReference>
<feature type="transmembrane region" description="Helical" evidence="6">
    <location>
        <begin position="357"/>
        <end position="379"/>
    </location>
</feature>
<feature type="domain" description="Major facilitator superfamily (MFS) profile" evidence="7">
    <location>
        <begin position="60"/>
        <end position="548"/>
    </location>
</feature>
<dbReference type="InterPro" id="IPR036259">
    <property type="entry name" value="MFS_trans_sf"/>
</dbReference>
<evidence type="ECO:0000256" key="3">
    <source>
        <dbReference type="ARBA" id="ARBA00022989"/>
    </source>
</evidence>
<dbReference type="GO" id="GO:0022857">
    <property type="term" value="F:transmembrane transporter activity"/>
    <property type="evidence" value="ECO:0007669"/>
    <property type="project" value="InterPro"/>
</dbReference>
<evidence type="ECO:0000256" key="5">
    <source>
        <dbReference type="SAM" id="MobiDB-lite"/>
    </source>
</evidence>
<evidence type="ECO:0000256" key="6">
    <source>
        <dbReference type="SAM" id="Phobius"/>
    </source>
</evidence>
<dbReference type="Gene3D" id="1.20.1720.10">
    <property type="entry name" value="Multidrug resistance protein D"/>
    <property type="match status" value="1"/>
</dbReference>
<evidence type="ECO:0000313" key="8">
    <source>
        <dbReference type="EMBL" id="KAK3681226.1"/>
    </source>
</evidence>
<dbReference type="PANTHER" id="PTHR23501">
    <property type="entry name" value="MAJOR FACILITATOR SUPERFAMILY"/>
    <property type="match status" value="1"/>
</dbReference>
<dbReference type="PROSITE" id="PS00216">
    <property type="entry name" value="SUGAR_TRANSPORT_1"/>
    <property type="match status" value="1"/>
</dbReference>
<feature type="transmembrane region" description="Helical" evidence="6">
    <location>
        <begin position="125"/>
        <end position="144"/>
    </location>
</feature>
<feature type="transmembrane region" description="Helical" evidence="6">
    <location>
        <begin position="214"/>
        <end position="234"/>
    </location>
</feature>
<proteinExistence type="predicted"/>
<dbReference type="InterPro" id="IPR020846">
    <property type="entry name" value="MFS_dom"/>
</dbReference>
<feature type="transmembrane region" description="Helical" evidence="6">
    <location>
        <begin position="324"/>
        <end position="345"/>
    </location>
</feature>
<feature type="transmembrane region" description="Helical" evidence="6">
    <location>
        <begin position="255"/>
        <end position="278"/>
    </location>
</feature>
<evidence type="ECO:0000256" key="2">
    <source>
        <dbReference type="ARBA" id="ARBA00022692"/>
    </source>
</evidence>
<dbReference type="GO" id="GO:0005886">
    <property type="term" value="C:plasma membrane"/>
    <property type="evidence" value="ECO:0007669"/>
    <property type="project" value="TreeGrafter"/>
</dbReference>
<evidence type="ECO:0000259" key="7">
    <source>
        <dbReference type="PROSITE" id="PS50850"/>
    </source>
</evidence>
<protein>
    <submittedName>
        <fullName evidence="8">MFS multidrug transporter</fullName>
    </submittedName>
</protein>
<evidence type="ECO:0000256" key="4">
    <source>
        <dbReference type="ARBA" id="ARBA00023136"/>
    </source>
</evidence>
<keyword evidence="4 6" id="KW-0472">Membrane</keyword>
<keyword evidence="9" id="KW-1185">Reference proteome</keyword>
<dbReference type="PANTHER" id="PTHR23501:SF59">
    <property type="entry name" value="MAJOR FACILITATOR SUPERFAMILY (MFS) PROFILE DOMAIN-CONTAINING PROTEIN-RELATED"/>
    <property type="match status" value="1"/>
</dbReference>
<feature type="transmembrane region" description="Helical" evidence="6">
    <location>
        <begin position="57"/>
        <end position="85"/>
    </location>
</feature>
<dbReference type="PROSITE" id="PS50850">
    <property type="entry name" value="MFS"/>
    <property type="match status" value="1"/>
</dbReference>
<sequence length="578" mass="62086">MSEAVLPGPEKQVATDGDSAKADESINNSLTTSPADHVPVVADGANEVTDWKPDRNFWLALSPLTLLALMVSLDGTSVSVALPIIADSLHGTAIEAFWTGTSFLLSSAVFQLPIGAFSDIFGRRIILTICTALFLIGIIISSVSNTFTPMLVGRTIQGVGGGGVILLNDIVITDLVPMRQRGAYFGIIGAIWGVGSVTGPVIGGAFAIGATWRWLFWINIPFAGISLILVPIFLRLNRTPGSIAHRLARVDWVGSVLFVAASTSLLMPLTWGGVMYSWSSWQTLLPLLLGIFGLVGFGFYEAYVPAEPIFKVGLLRNYNLAYSLFGSCINAALVYAALYFMPLYFEAVQGYSPVISGVALFPATFTVAPMSVVAGVIISKTGDFRVVTWVGWLACTVGMGVCTLLDVGTSVQKWFFLTFTTGIGLGLLYTSLAIVNQAGAADKLMASAISLFIFSRMLGQALGVGISGVIFQNQMRSNLLQTSLASMADDYSRDASSLVATLKDMPGGPQRDELLQAYADSLKIVWAVMCALSGVAGIGSIFMKKRNENRWCREHETSWVQRDMKAETSLLRLMSPEW</sequence>
<dbReference type="Pfam" id="PF07690">
    <property type="entry name" value="MFS_1"/>
    <property type="match status" value="1"/>
</dbReference>
<feature type="transmembrane region" description="Helical" evidence="6">
    <location>
        <begin position="386"/>
        <end position="408"/>
    </location>
</feature>
<evidence type="ECO:0000313" key="9">
    <source>
        <dbReference type="Proteomes" id="UP001270362"/>
    </source>
</evidence>
<dbReference type="InterPro" id="IPR011701">
    <property type="entry name" value="MFS"/>
</dbReference>
<feature type="transmembrane region" description="Helical" evidence="6">
    <location>
        <begin position="97"/>
        <end position="118"/>
    </location>
</feature>
<dbReference type="InterPro" id="IPR005829">
    <property type="entry name" value="Sugar_transporter_CS"/>
</dbReference>
<organism evidence="8 9">
    <name type="scientific">Podospora appendiculata</name>
    <dbReference type="NCBI Taxonomy" id="314037"/>
    <lineage>
        <taxon>Eukaryota</taxon>
        <taxon>Fungi</taxon>
        <taxon>Dikarya</taxon>
        <taxon>Ascomycota</taxon>
        <taxon>Pezizomycotina</taxon>
        <taxon>Sordariomycetes</taxon>
        <taxon>Sordariomycetidae</taxon>
        <taxon>Sordariales</taxon>
        <taxon>Podosporaceae</taxon>
        <taxon>Podospora</taxon>
    </lineage>
</organism>
<dbReference type="Proteomes" id="UP001270362">
    <property type="component" value="Unassembled WGS sequence"/>
</dbReference>
<dbReference type="AlphaFoldDB" id="A0AAE0WZQ3"/>
<feature type="transmembrane region" description="Helical" evidence="6">
    <location>
        <begin position="447"/>
        <end position="471"/>
    </location>
</feature>
<accession>A0AAE0WZQ3</accession>
<comment type="caution">
    <text evidence="8">The sequence shown here is derived from an EMBL/GenBank/DDBJ whole genome shotgun (WGS) entry which is preliminary data.</text>
</comment>
<feature type="transmembrane region" description="Helical" evidence="6">
    <location>
        <begin position="414"/>
        <end position="435"/>
    </location>
</feature>
<keyword evidence="2 6" id="KW-0812">Transmembrane</keyword>
<evidence type="ECO:0000256" key="1">
    <source>
        <dbReference type="ARBA" id="ARBA00004141"/>
    </source>
</evidence>
<feature type="transmembrane region" description="Helical" evidence="6">
    <location>
        <begin position="183"/>
        <end position="208"/>
    </location>
</feature>
<name>A0AAE0WZQ3_9PEZI</name>